<dbReference type="RefSeq" id="WP_185077348.1">
    <property type="nucleotide sequence ID" value="NZ_JACHMB010000001.1"/>
</dbReference>
<comment type="caution">
    <text evidence="4">The sequence shown here is derived from an EMBL/GenBank/DDBJ whole genome shotgun (WGS) entry which is preliminary data.</text>
</comment>
<keyword evidence="5" id="KW-1185">Reference proteome</keyword>
<dbReference type="SUPFAM" id="SSF53300">
    <property type="entry name" value="vWA-like"/>
    <property type="match status" value="1"/>
</dbReference>
<keyword evidence="1" id="KW-0472">Membrane</keyword>
<dbReference type="CDD" id="cd00198">
    <property type="entry name" value="vWFA"/>
    <property type="match status" value="1"/>
</dbReference>
<dbReference type="InterPro" id="IPR002035">
    <property type="entry name" value="VWF_A"/>
</dbReference>
<reference evidence="4 5" key="1">
    <citation type="submission" date="2020-08" db="EMBL/GenBank/DDBJ databases">
        <title>Sequencing the genomes of 1000 actinobacteria strains.</title>
        <authorList>
            <person name="Klenk H.-P."/>
        </authorList>
    </citation>
    <scope>NUCLEOTIDE SEQUENCE [LARGE SCALE GENOMIC DNA]</scope>
    <source>
        <strain evidence="4 5">DSM 45507</strain>
    </source>
</reference>
<keyword evidence="2" id="KW-0732">Signal</keyword>
<feature type="chain" id="PRO_5030961350" description="VWFA domain-containing protein" evidence="2">
    <location>
        <begin position="22"/>
        <end position="504"/>
    </location>
</feature>
<gene>
    <name evidence="4" type="ORF">HD596_011148</name>
</gene>
<protein>
    <recommendedName>
        <fullName evidence="3">VWFA domain-containing protein</fullName>
    </recommendedName>
</protein>
<dbReference type="Proteomes" id="UP000579153">
    <property type="component" value="Unassembled WGS sequence"/>
</dbReference>
<evidence type="ECO:0000313" key="5">
    <source>
        <dbReference type="Proteomes" id="UP000579153"/>
    </source>
</evidence>
<accession>A0A7W9LHW7</accession>
<feature type="transmembrane region" description="Helical" evidence="1">
    <location>
        <begin position="373"/>
        <end position="393"/>
    </location>
</feature>
<proteinExistence type="predicted"/>
<name>A0A7W9LHW7_9ACTN</name>
<evidence type="ECO:0000256" key="2">
    <source>
        <dbReference type="SAM" id="SignalP"/>
    </source>
</evidence>
<feature type="domain" description="VWFA" evidence="3">
    <location>
        <begin position="44"/>
        <end position="138"/>
    </location>
</feature>
<dbReference type="InterPro" id="IPR036465">
    <property type="entry name" value="vWFA_dom_sf"/>
</dbReference>
<evidence type="ECO:0000313" key="4">
    <source>
        <dbReference type="EMBL" id="MBB5784392.1"/>
    </source>
</evidence>
<organism evidence="4 5">
    <name type="scientific">Nonomuraea jabiensis</name>
    <dbReference type="NCBI Taxonomy" id="882448"/>
    <lineage>
        <taxon>Bacteria</taxon>
        <taxon>Bacillati</taxon>
        <taxon>Actinomycetota</taxon>
        <taxon>Actinomycetes</taxon>
        <taxon>Streptosporangiales</taxon>
        <taxon>Streptosporangiaceae</taxon>
        <taxon>Nonomuraea</taxon>
    </lineage>
</organism>
<dbReference type="Pfam" id="PF13519">
    <property type="entry name" value="VWA_2"/>
    <property type="match status" value="1"/>
</dbReference>
<keyword evidence="1" id="KW-0812">Transmembrane</keyword>
<dbReference type="Gene3D" id="3.40.50.410">
    <property type="entry name" value="von Willebrand factor, type A domain"/>
    <property type="match status" value="1"/>
</dbReference>
<dbReference type="EMBL" id="JACHMB010000001">
    <property type="protein sequence ID" value="MBB5784392.1"/>
    <property type="molecule type" value="Genomic_DNA"/>
</dbReference>
<dbReference type="AlphaFoldDB" id="A0A7W9LHW7"/>
<sequence>MRARAILAALVLVAWPTSAPAAADPEPTALYDALDLKERPADYIVLLDTSGTMSSQQTAVKQQLKGLLKAKGKQDSVTLVRFDRRPYHRSALETDADIDGLPTPVGEYTDIGRALEWVVRYLREHPSRLAAVMLVSDGIQEPAPGSPYGSANGPAWDRLRDQAAGLKPQPLLYTFPFGGADVRRHQDEIVERVFPANAQILDPRQSQATKDLSMVKDDSLRAEARRRVAADLKRGVAATWKQPDVRLDLARGTGSLTLDVRSQTEVLPLELRAVEVEVSDGKERVTGRSALPAPIRIEPGRTVPVPIELSWAEPSAIRVQPVALDLSRTVRVRATVQTPWEGDLGLLGLSYGKQQIGTDAARVTGSYRGAPSWWAAAAAVVLVAALIVLLLWWRRARRRRPPKMTGVLLSAYVKDAEDAWDEHTLGPVHLGGRRSVRTAELAPELDLPGGSVKGTVDVRAAADGITITYAPEGLPGRSDTATCPLGRRVMINGVEFIYRTTSED</sequence>
<evidence type="ECO:0000256" key="1">
    <source>
        <dbReference type="SAM" id="Phobius"/>
    </source>
</evidence>
<keyword evidence="1" id="KW-1133">Transmembrane helix</keyword>
<feature type="signal peptide" evidence="2">
    <location>
        <begin position="1"/>
        <end position="21"/>
    </location>
</feature>
<evidence type="ECO:0000259" key="3">
    <source>
        <dbReference type="Pfam" id="PF13519"/>
    </source>
</evidence>